<dbReference type="Pfam" id="PF23192">
    <property type="entry name" value="NOMO_12th"/>
    <property type="match status" value="1"/>
</dbReference>
<evidence type="ECO:0000256" key="4">
    <source>
        <dbReference type="ARBA" id="ARBA00022824"/>
    </source>
</evidence>
<evidence type="ECO:0000259" key="9">
    <source>
        <dbReference type="Pfam" id="PF22902"/>
    </source>
</evidence>
<feature type="signal peptide" evidence="7">
    <location>
        <begin position="1"/>
        <end position="17"/>
    </location>
</feature>
<dbReference type="SUPFAM" id="SSF49452">
    <property type="entry name" value="Starch-binding domain-like"/>
    <property type="match status" value="1"/>
</dbReference>
<dbReference type="InterPro" id="IPR008969">
    <property type="entry name" value="CarboxyPept-like_regulatory"/>
</dbReference>
<evidence type="ECO:0000256" key="3">
    <source>
        <dbReference type="ARBA" id="ARBA00022729"/>
    </source>
</evidence>
<proteinExistence type="evidence at transcript level"/>
<feature type="domain" description="NOMO-like ninth beta-sandwich" evidence="9">
    <location>
        <begin position="749"/>
        <end position="820"/>
    </location>
</feature>
<gene>
    <name evidence="14" type="primary">Nomo1</name>
</gene>
<dbReference type="Pfam" id="PF22898">
    <property type="entry name" value="NOMO1-like_1st"/>
    <property type="match status" value="1"/>
</dbReference>
<dbReference type="AlphaFoldDB" id="A0A6F9DMI7"/>
<keyword evidence="3 7" id="KW-0732">Signal</keyword>
<dbReference type="InterPro" id="IPR055075">
    <property type="entry name" value="NOMO-like_N"/>
</dbReference>
<evidence type="ECO:0000256" key="2">
    <source>
        <dbReference type="ARBA" id="ARBA00022692"/>
    </source>
</evidence>
<dbReference type="GO" id="GO:0030246">
    <property type="term" value="F:carbohydrate binding"/>
    <property type="evidence" value="ECO:0007669"/>
    <property type="project" value="InterPro"/>
</dbReference>
<dbReference type="PANTHER" id="PTHR23303">
    <property type="entry name" value="CARBOXYPEPTIDASE REGULATORY REGION-CONTAINING"/>
    <property type="match status" value="1"/>
</dbReference>
<dbReference type="InterPro" id="IPR056190">
    <property type="entry name" value="NOMO_5th"/>
</dbReference>
<evidence type="ECO:0000256" key="6">
    <source>
        <dbReference type="ARBA" id="ARBA00023136"/>
    </source>
</evidence>
<organism evidence="14">
    <name type="scientific">Phallusia mammillata</name>
    <dbReference type="NCBI Taxonomy" id="59560"/>
    <lineage>
        <taxon>Eukaryota</taxon>
        <taxon>Metazoa</taxon>
        <taxon>Chordata</taxon>
        <taxon>Tunicata</taxon>
        <taxon>Ascidiacea</taxon>
        <taxon>Phlebobranchia</taxon>
        <taxon>Ascidiidae</taxon>
        <taxon>Phallusia</taxon>
    </lineage>
</organism>
<evidence type="ECO:0000256" key="1">
    <source>
        <dbReference type="ARBA" id="ARBA00004115"/>
    </source>
</evidence>
<keyword evidence="4" id="KW-0256">Endoplasmic reticulum</keyword>
<feature type="domain" description="NOMO second beta-sandwich" evidence="10">
    <location>
        <begin position="497"/>
        <end position="563"/>
    </location>
</feature>
<feature type="domain" description="NOMO second beta-sandwich" evidence="10">
    <location>
        <begin position="110"/>
        <end position="198"/>
    </location>
</feature>
<feature type="chain" id="PRO_5026186934" evidence="7">
    <location>
        <begin position="18"/>
        <end position="1164"/>
    </location>
</feature>
<dbReference type="Pfam" id="PF23141">
    <property type="entry name" value="Ig_NOMO"/>
    <property type="match status" value="1"/>
</dbReference>
<dbReference type="InterPro" id="IPR051417">
    <property type="entry name" value="SDr/BOS_complex"/>
</dbReference>
<evidence type="ECO:0000259" key="13">
    <source>
        <dbReference type="Pfam" id="PF23194"/>
    </source>
</evidence>
<dbReference type="InterPro" id="IPR056319">
    <property type="entry name" value="NOMO_7th"/>
</dbReference>
<feature type="domain" description="NOMO C-terminal transthyretin-like" evidence="12">
    <location>
        <begin position="1007"/>
        <end position="1102"/>
    </location>
</feature>
<protein>
    <submittedName>
        <fullName evidence="14">Nodal modulator 1</fullName>
    </submittedName>
</protein>
<dbReference type="Pfam" id="PF22904">
    <property type="entry name" value="NOMO1-like_2nd"/>
    <property type="match status" value="2"/>
</dbReference>
<dbReference type="InterPro" id="IPR055074">
    <property type="entry name" value="NOMO1-3_2nd"/>
</dbReference>
<evidence type="ECO:0000259" key="8">
    <source>
        <dbReference type="Pfam" id="PF22898"/>
    </source>
</evidence>
<dbReference type="GO" id="GO:0005789">
    <property type="term" value="C:endoplasmic reticulum membrane"/>
    <property type="evidence" value="ECO:0007669"/>
    <property type="project" value="UniProtKB-SubCell"/>
</dbReference>
<evidence type="ECO:0000259" key="10">
    <source>
        <dbReference type="Pfam" id="PF22904"/>
    </source>
</evidence>
<feature type="domain" description="NOMO-like N-terminal beta-sandwich" evidence="8">
    <location>
        <begin position="24"/>
        <end position="108"/>
    </location>
</feature>
<keyword evidence="2" id="KW-0812">Transmembrane</keyword>
<name>A0A6F9DMI7_9ASCI</name>
<keyword evidence="6" id="KW-0472">Membrane</keyword>
<evidence type="ECO:0000256" key="5">
    <source>
        <dbReference type="ARBA" id="ARBA00022989"/>
    </source>
</evidence>
<reference evidence="14" key="1">
    <citation type="submission" date="2020-04" db="EMBL/GenBank/DDBJ databases">
        <authorList>
            <person name="Neveu A P."/>
        </authorList>
    </citation>
    <scope>NUCLEOTIDE SEQUENCE</scope>
    <source>
        <tissue evidence="14">Whole embryo</tissue>
    </source>
</reference>
<sequence>MNLCVVVLLCFTKVVASQEILGCGGFVKSDVSIDFSQIEIQLLTAEGILKYQTECAPNNGYFMVPFVDKGDFVLKIQPPKGWIFDPMTVDLHVDGITDPCTKGQDINFLFKGFMVTGQILTVGSSSTGPKDLVVALVKDQTTLLKTTTTEDGSYAFNGVLPGKYEIVASHPSYTFKKSQTKVTVANNNIRSQNDIIVSGFDVHGHVSAQGQPVSGVHLLLFTNTKLKEKVGGCSVARPSGSEQVRCDSHPIFVCATTSGADGSYVFPSLPPALYSILPYHREDHMQFDVEPQELKFSVQNSRVDHSDGFKVTGFSVQGRVLNSAKGKPVSGAKVMIGDKEQDVTNAEGYYTLKHMHSGMVDVSVVMTDINFPTTKMRVGPDTPLLPNIIADSFLVCGKLTVDEPPSGQFSFSKIQMSVSDSTEKSKPKATSLDKKGEFCAMLRPGQYTLKPVLTKAMEDGGLVVTPTSQQLTVKDEPVKSVAFGQFRGNVQVDVSCIETCKDVKVELISKHTSKKIKQIVASNEKNAAVKFSGILPGKYAVSVSHDNWCWASDSSSIEVPHQAEDKPTTASFQQSGYQLVCSISHDIELKIHYTDVKVESFPLKKGHNRLCLSRTGEYLLEPVSCHRFDIHTPLKYNTARPKAITLQAVAHEAVIAMETKQKLDDVSKATVTIKSSKGKATKEHMTLSEDNTESGGSVIYKLSYWGGDGEKLEITPSSSLLLFEPPTSKVTMKSSQCSTELVRFQGIVGTFVSGQVTPALANVDIAIAIGGTDKVIHLKTDKKGKYKEGPLHPDNTYTISATMEDYVMTKVEGSQGDFVAKKLSKLVFKIEMEKSDVALPGVLLSISGGDNYRSNNLTGDDGTLTLTKLEPGQYYFKAMMKEYKFNPSAQVIDIAEGAETQISIRGKRVAFSVMGTVTSLNGEPEQDIPVRASSKSSEKTCVGLIEEGISGNDGRYRVRGLRPGCVYDVTVHDVTRRFSHVTPEVVTLEADEHDHEGLRFIAFRQLSGFELSGNVITPVEFLPFIKMVLYRANDSTSSHPVHTVSLTRATPFFNLPTLPRDESEYVLKLESSLATSVYEFTAPAAGFFAVGPHKHITFKFEPQEKKIDAEIPNVSVFTLPFTLLVIFLAYNYSQVLQYLQIFVQILLGKREIAQEPRSGRKKRN</sequence>
<dbReference type="SUPFAM" id="SSF49478">
    <property type="entry name" value="Cna protein B-type domain"/>
    <property type="match status" value="1"/>
</dbReference>
<feature type="domain" description="NOMO fifth transthyretin-like" evidence="13">
    <location>
        <begin position="395"/>
        <end position="483"/>
    </location>
</feature>
<evidence type="ECO:0000256" key="7">
    <source>
        <dbReference type="SAM" id="SignalP"/>
    </source>
</evidence>
<accession>A0A6F9DMI7</accession>
<keyword evidence="5" id="KW-1133">Transmembrane helix</keyword>
<dbReference type="InterPro" id="IPR055073">
    <property type="entry name" value="NOMO1-like_9th"/>
</dbReference>
<dbReference type="Pfam" id="PF22902">
    <property type="entry name" value="NOMO1-like_9th"/>
    <property type="match status" value="1"/>
</dbReference>
<dbReference type="PANTHER" id="PTHR23303:SF14">
    <property type="entry name" value="BOS COMPLEX SUBUNIT NOMO1-RELATED"/>
    <property type="match status" value="1"/>
</dbReference>
<dbReference type="EMBL" id="LR788539">
    <property type="protein sequence ID" value="CAB3264401.1"/>
    <property type="molecule type" value="mRNA"/>
</dbReference>
<feature type="domain" description="NOMO seventh transthyretin-like" evidence="11">
    <location>
        <begin position="579"/>
        <end position="649"/>
    </location>
</feature>
<dbReference type="SUPFAM" id="SSF49464">
    <property type="entry name" value="Carboxypeptidase regulatory domain-like"/>
    <property type="match status" value="1"/>
</dbReference>
<dbReference type="Gene3D" id="2.60.40.1120">
    <property type="entry name" value="Carboxypeptidase-like, regulatory domain"/>
    <property type="match status" value="2"/>
</dbReference>
<dbReference type="InterPro" id="IPR013784">
    <property type="entry name" value="Carb-bd-like_fold"/>
</dbReference>
<dbReference type="InterPro" id="IPR056191">
    <property type="entry name" value="NOMO_12th"/>
</dbReference>
<evidence type="ECO:0000313" key="14">
    <source>
        <dbReference type="EMBL" id="CAB3264401.1"/>
    </source>
</evidence>
<comment type="subcellular location">
    <subcellularLocation>
        <location evidence="1">Endoplasmic reticulum membrane</location>
        <topology evidence="1">Single-pass type I membrane protein</topology>
    </subcellularLocation>
</comment>
<dbReference type="Pfam" id="PF23194">
    <property type="entry name" value="NOMO_5th"/>
    <property type="match status" value="1"/>
</dbReference>
<evidence type="ECO:0000259" key="12">
    <source>
        <dbReference type="Pfam" id="PF23192"/>
    </source>
</evidence>
<evidence type="ECO:0000259" key="11">
    <source>
        <dbReference type="Pfam" id="PF23141"/>
    </source>
</evidence>